<dbReference type="EMBL" id="CACVKT020008666">
    <property type="protein sequence ID" value="CAC5416641.1"/>
    <property type="molecule type" value="Genomic_DNA"/>
</dbReference>
<protein>
    <submittedName>
        <fullName evidence="1">Uncharacterized protein</fullName>
    </submittedName>
</protein>
<keyword evidence="2" id="KW-1185">Reference proteome</keyword>
<reference evidence="1 2" key="1">
    <citation type="submission" date="2020-06" db="EMBL/GenBank/DDBJ databases">
        <authorList>
            <person name="Li R."/>
            <person name="Bekaert M."/>
        </authorList>
    </citation>
    <scope>NUCLEOTIDE SEQUENCE [LARGE SCALE GENOMIC DNA]</scope>
    <source>
        <strain evidence="2">wild</strain>
    </source>
</reference>
<sequence length="253" mass="28975">MVQMESLRLLFSFFPGNNVELEFGNTHQVYASLKRDSTRTISVIANDLLKLDQTNVYEGDDVERVQNLVEMSKQLDMDIYTVPINIFVDDTSVWPQNFVTTWVLQLKKTVDFAGDIPPDMLHCIYLGEVAILLKCMLGNCTEHQKVQLAPFTVHHAGFSKEIVKLWFLLSEIVQLSNKMKLLESELSRLVIGYTTETGESWCGIVKHFQDITNRHNANKDTALKLAHVEEVCHIIDSGTWFSNGKRYRTAFIM</sequence>
<dbReference type="Proteomes" id="UP000507470">
    <property type="component" value="Unassembled WGS sequence"/>
</dbReference>
<evidence type="ECO:0000313" key="2">
    <source>
        <dbReference type="Proteomes" id="UP000507470"/>
    </source>
</evidence>
<organism evidence="1 2">
    <name type="scientific">Mytilus coruscus</name>
    <name type="common">Sea mussel</name>
    <dbReference type="NCBI Taxonomy" id="42192"/>
    <lineage>
        <taxon>Eukaryota</taxon>
        <taxon>Metazoa</taxon>
        <taxon>Spiralia</taxon>
        <taxon>Lophotrochozoa</taxon>
        <taxon>Mollusca</taxon>
        <taxon>Bivalvia</taxon>
        <taxon>Autobranchia</taxon>
        <taxon>Pteriomorphia</taxon>
        <taxon>Mytilida</taxon>
        <taxon>Mytiloidea</taxon>
        <taxon>Mytilidae</taxon>
        <taxon>Mytilinae</taxon>
        <taxon>Mytilus</taxon>
    </lineage>
</organism>
<evidence type="ECO:0000313" key="1">
    <source>
        <dbReference type="EMBL" id="CAC5416641.1"/>
    </source>
</evidence>
<accession>A0A6J8EC30</accession>
<name>A0A6J8EC30_MYTCO</name>
<dbReference type="AlphaFoldDB" id="A0A6J8EC30"/>
<gene>
    <name evidence="1" type="ORF">MCOR_49236</name>
</gene>
<proteinExistence type="predicted"/>
<dbReference type="OrthoDB" id="2153743at2759"/>